<feature type="compositionally biased region" description="Polar residues" evidence="1">
    <location>
        <begin position="1"/>
        <end position="14"/>
    </location>
</feature>
<dbReference type="RefSeq" id="XP_047757926.1">
    <property type="nucleotide sequence ID" value="XM_047901773.1"/>
</dbReference>
<evidence type="ECO:0000313" key="2">
    <source>
        <dbReference type="EMBL" id="UJO13560.1"/>
    </source>
</evidence>
<gene>
    <name evidence="2" type="ORF">CLAFUR5_02625</name>
</gene>
<dbReference type="OMA" id="RNIAICG"/>
<dbReference type="OrthoDB" id="5369448at2759"/>
<evidence type="ECO:0000313" key="3">
    <source>
        <dbReference type="Proteomes" id="UP000756132"/>
    </source>
</evidence>
<feature type="region of interest" description="Disordered" evidence="1">
    <location>
        <begin position="268"/>
        <end position="292"/>
    </location>
</feature>
<dbReference type="KEGG" id="ffu:CLAFUR5_02625"/>
<organism evidence="2 3">
    <name type="scientific">Passalora fulva</name>
    <name type="common">Tomato leaf mold</name>
    <name type="synonym">Cladosporium fulvum</name>
    <dbReference type="NCBI Taxonomy" id="5499"/>
    <lineage>
        <taxon>Eukaryota</taxon>
        <taxon>Fungi</taxon>
        <taxon>Dikarya</taxon>
        <taxon>Ascomycota</taxon>
        <taxon>Pezizomycotina</taxon>
        <taxon>Dothideomycetes</taxon>
        <taxon>Dothideomycetidae</taxon>
        <taxon>Mycosphaerellales</taxon>
        <taxon>Mycosphaerellaceae</taxon>
        <taxon>Fulvia</taxon>
    </lineage>
</organism>
<reference evidence="2" key="1">
    <citation type="submission" date="2021-12" db="EMBL/GenBank/DDBJ databases">
        <authorList>
            <person name="Zaccaron A."/>
            <person name="Stergiopoulos I."/>
        </authorList>
    </citation>
    <scope>NUCLEOTIDE SEQUENCE</scope>
    <source>
        <strain evidence="2">Race5_Kim</strain>
    </source>
</reference>
<feature type="compositionally biased region" description="Basic and acidic residues" evidence="1">
    <location>
        <begin position="69"/>
        <end position="79"/>
    </location>
</feature>
<evidence type="ECO:0000256" key="1">
    <source>
        <dbReference type="SAM" id="MobiDB-lite"/>
    </source>
</evidence>
<protein>
    <recommendedName>
        <fullName evidence="4">Pathway-specific nitrogen regulator</fullName>
    </recommendedName>
</protein>
<feature type="compositionally biased region" description="Low complexity" evidence="1">
    <location>
        <begin position="81"/>
        <end position="95"/>
    </location>
</feature>
<dbReference type="GeneID" id="71982503"/>
<accession>A0A9Q8P4X8</accession>
<name>A0A9Q8P4X8_PASFU</name>
<dbReference type="Proteomes" id="UP000756132">
    <property type="component" value="Chromosome 2"/>
</dbReference>
<evidence type="ECO:0008006" key="4">
    <source>
        <dbReference type="Google" id="ProtNLM"/>
    </source>
</evidence>
<sequence length="588" mass="65697">MARPSKTQQFTIYQDTGIPSPDPSHDPSPEHDNAFHNGIEDDFDENPGGASILEGIDEDLEPSNIDPTDTEREDGRRESAITSTSISSLPESSSETDQEHATPIHAAYSPQMIRPSFRRPESVRRLQMSSPTPSFERSPRRSALHSRSRVGTPRSNKGSPATRKRHEELGTEGEKKEYPLVLLHVTLLPVQLRWSTRSLQELVPGNLLEDYRLLRSKVSETVAQRGILILHPKDDYELLEERLLEALELKEERITKCGHFRAQGSISSISSSEDSTDSAIGSSIASSNSGHCSTCHHQVKGVEAGDKQKWSIKVYAANGLMRASAWSAAWSEMERVDVEILPWIGDELRRSLDARLQDEELETRQRNDDEEARIREVVEQQLRIEHESRKLAEQKAESYEMEHTEETIFEPESQPLDDFPPIYARQDIPLSVLLKNYLYLLAQDKRNIAICGLAVLALWMSLRTALVSTLAEGPMLPAVYEHDPQRTLTSDVPNLEISNSDPFVAQPISISPTFESAELVTTALSKDPAPTMAPELAENEDTSDEVQATKEPAVLPASSPLLSQQIYEGGDNETCKNIASTRLLFGYM</sequence>
<reference evidence="2" key="2">
    <citation type="journal article" date="2022" name="Microb. Genom.">
        <title>A chromosome-scale genome assembly of the tomato pathogen Cladosporium fulvum reveals a compartmentalized genome architecture and the presence of a dispensable chromosome.</title>
        <authorList>
            <person name="Zaccaron A.Z."/>
            <person name="Chen L.H."/>
            <person name="Samaras A."/>
            <person name="Stergiopoulos I."/>
        </authorList>
    </citation>
    <scope>NUCLEOTIDE SEQUENCE</scope>
    <source>
        <strain evidence="2">Race5_Kim</strain>
    </source>
</reference>
<dbReference type="AlphaFoldDB" id="A0A9Q8P4X8"/>
<feature type="region of interest" description="Disordered" evidence="1">
    <location>
        <begin position="1"/>
        <end position="172"/>
    </location>
</feature>
<feature type="compositionally biased region" description="Low complexity" evidence="1">
    <location>
        <begin position="268"/>
        <end position="290"/>
    </location>
</feature>
<proteinExistence type="predicted"/>
<dbReference type="EMBL" id="CP090164">
    <property type="protein sequence ID" value="UJO13560.1"/>
    <property type="molecule type" value="Genomic_DNA"/>
</dbReference>
<keyword evidence="3" id="KW-1185">Reference proteome</keyword>
<feature type="compositionally biased region" description="Basic and acidic residues" evidence="1">
    <location>
        <begin position="23"/>
        <end position="34"/>
    </location>
</feature>